<sequence>MRSSVTAVGLGIAAGGLGLRALIALGRVLTLADLPPHADPGTAAAVYDTLTEALRTAAWAAVATGLALALTAWLTARVRRTPPADEAHGGETGPTMTTSATAPRP</sequence>
<accession>A0ABZ1XKW4</accession>
<evidence type="ECO:0000256" key="1">
    <source>
        <dbReference type="SAM" id="MobiDB-lite"/>
    </source>
</evidence>
<dbReference type="EMBL" id="CP109019">
    <property type="protein sequence ID" value="WUT84165.1"/>
    <property type="molecule type" value="Genomic_DNA"/>
</dbReference>
<organism evidence="3 4">
    <name type="scientific">Streptomyces melanogenes</name>
    <dbReference type="NCBI Taxonomy" id="67326"/>
    <lineage>
        <taxon>Bacteria</taxon>
        <taxon>Bacillati</taxon>
        <taxon>Actinomycetota</taxon>
        <taxon>Actinomycetes</taxon>
        <taxon>Kitasatosporales</taxon>
        <taxon>Streptomycetaceae</taxon>
        <taxon>Streptomyces</taxon>
    </lineage>
</organism>
<keyword evidence="4" id="KW-1185">Reference proteome</keyword>
<evidence type="ECO:0000313" key="4">
    <source>
        <dbReference type="Proteomes" id="UP001432060"/>
    </source>
</evidence>
<name>A0ABZ1XKW4_9ACTN</name>
<evidence type="ECO:0000313" key="3">
    <source>
        <dbReference type="EMBL" id="WUT84165.1"/>
    </source>
</evidence>
<evidence type="ECO:0000256" key="2">
    <source>
        <dbReference type="SAM" id="Phobius"/>
    </source>
</evidence>
<feature type="compositionally biased region" description="Polar residues" evidence="1">
    <location>
        <begin position="94"/>
        <end position="105"/>
    </location>
</feature>
<dbReference type="Proteomes" id="UP001432060">
    <property type="component" value="Chromosome"/>
</dbReference>
<feature type="region of interest" description="Disordered" evidence="1">
    <location>
        <begin position="81"/>
        <end position="105"/>
    </location>
</feature>
<keyword evidence="2" id="KW-0812">Transmembrane</keyword>
<dbReference type="RefSeq" id="WP_329400354.1">
    <property type="nucleotide sequence ID" value="NZ_CP109019.1"/>
</dbReference>
<protein>
    <submittedName>
        <fullName evidence="3">Uncharacterized protein</fullName>
    </submittedName>
</protein>
<proteinExistence type="predicted"/>
<keyword evidence="2" id="KW-0472">Membrane</keyword>
<reference evidence="3" key="1">
    <citation type="submission" date="2022-10" db="EMBL/GenBank/DDBJ databases">
        <title>The complete genomes of actinobacterial strains from the NBC collection.</title>
        <authorList>
            <person name="Joergensen T.S."/>
            <person name="Alvarez Arevalo M."/>
            <person name="Sterndorff E.B."/>
            <person name="Faurdal D."/>
            <person name="Vuksanovic O."/>
            <person name="Mourched A.-S."/>
            <person name="Charusanti P."/>
            <person name="Shaw S."/>
            <person name="Blin K."/>
            <person name="Weber T."/>
        </authorList>
    </citation>
    <scope>NUCLEOTIDE SEQUENCE</scope>
    <source>
        <strain evidence="3">NBC_00668</strain>
    </source>
</reference>
<keyword evidence="2" id="KW-1133">Transmembrane helix</keyword>
<feature type="transmembrane region" description="Helical" evidence="2">
    <location>
        <begin position="56"/>
        <end position="76"/>
    </location>
</feature>
<gene>
    <name evidence="3" type="ORF">OG515_19195</name>
</gene>